<protein>
    <submittedName>
        <fullName evidence="15">Iron complex outermembrane recepter protein</fullName>
    </submittedName>
</protein>
<dbReference type="Pfam" id="PF00593">
    <property type="entry name" value="TonB_dep_Rec_b-barrel"/>
    <property type="match status" value="1"/>
</dbReference>
<dbReference type="InterPro" id="IPR039426">
    <property type="entry name" value="TonB-dep_rcpt-like"/>
</dbReference>
<evidence type="ECO:0000256" key="11">
    <source>
        <dbReference type="RuleBase" id="RU003357"/>
    </source>
</evidence>
<evidence type="ECO:0000313" key="16">
    <source>
        <dbReference type="Proteomes" id="UP000198418"/>
    </source>
</evidence>
<feature type="domain" description="TonB-dependent receptor plug" evidence="14">
    <location>
        <begin position="85"/>
        <end position="184"/>
    </location>
</feature>
<evidence type="ECO:0000256" key="5">
    <source>
        <dbReference type="ARBA" id="ARBA00022692"/>
    </source>
</evidence>
<feature type="signal peptide" evidence="12">
    <location>
        <begin position="1"/>
        <end position="34"/>
    </location>
</feature>
<organism evidence="15 16">
    <name type="scientific">Rhodoblastus acidophilus</name>
    <name type="common">Rhodopseudomonas acidophila</name>
    <dbReference type="NCBI Taxonomy" id="1074"/>
    <lineage>
        <taxon>Bacteria</taxon>
        <taxon>Pseudomonadati</taxon>
        <taxon>Pseudomonadota</taxon>
        <taxon>Alphaproteobacteria</taxon>
        <taxon>Hyphomicrobiales</taxon>
        <taxon>Rhodoblastaceae</taxon>
        <taxon>Rhodoblastus</taxon>
    </lineage>
</organism>
<evidence type="ECO:0000256" key="7">
    <source>
        <dbReference type="ARBA" id="ARBA00023136"/>
    </source>
</evidence>
<dbReference type="AlphaFoldDB" id="A0A212SDC5"/>
<sequence length="729" mass="79513">MSAPACVCLSSFRLHLARGVSSIVLLTVSTPVLADEPLPEITVTAPANVNAATSTQTAAPVAEGSAVSGYRTSTGSLGPLGKISLKEVPYSLNVTPGQLIENTNAHSIGEALKTNPTATLLMSSAGYSSMSRILVRGFSASDQNEKRDSLVDRSFAYVPLENVERIEVLNGYSAFLNGFANPGGSINYVSKEPTQTPLASLATGFYGGGIGFVHGDVGGKVAATDDRLGYRINVYHEDGSRVIANSDQTRDFVSARFTYDLTPGTKLWADVYHQHLTMHGLQTYFNLASGVRIPDASRFLMTRQYGQDWTYNEAEKTVAGFGFDSHLNDVFTLHGGFRYGTMWRRYGYVAATLTDNSGAYTEKYTTTPTQTEYTRSEYALLDARIPTWAFVHNLTMGFTGTDYLYGRGADVSSGVYTSSLDAPVSFANPNLRLGGLNQWQQQIMTNLLLGDRMEVTDKLSLLGGVNFAQLQQRAWGSGVVISTSNYRANGLTPSVGFTYKILPELTGYASYMQSLQNGDTAPSTAANAYAVLAPSISQQYEAGLKASLGQIDMNLALFRINKVNAELNPNNNIYMQDGREIHQGVEVTFSGNLMEDLNAVGGFTLMHAYVDQATALPRTIGKTPVNVPAEQARLRLEYALPFNRDIKVSFGPEFLGRRPIDVYDQQYIKPATLFDGGIRYEREVYGHKISANLTMDNIFNTAYWAYYRSGDGLLLGNPRTVALTVKATW</sequence>
<dbReference type="GO" id="GO:0015891">
    <property type="term" value="P:siderophore transport"/>
    <property type="evidence" value="ECO:0007669"/>
    <property type="project" value="InterPro"/>
</dbReference>
<dbReference type="GO" id="GO:0015344">
    <property type="term" value="F:siderophore uptake transmembrane transporter activity"/>
    <property type="evidence" value="ECO:0007669"/>
    <property type="project" value="TreeGrafter"/>
</dbReference>
<dbReference type="GO" id="GO:0009279">
    <property type="term" value="C:cell outer membrane"/>
    <property type="evidence" value="ECO:0007669"/>
    <property type="project" value="UniProtKB-SubCell"/>
</dbReference>
<dbReference type="PANTHER" id="PTHR32552">
    <property type="entry name" value="FERRICHROME IRON RECEPTOR-RELATED"/>
    <property type="match status" value="1"/>
</dbReference>
<keyword evidence="3 10" id="KW-0813">Transport</keyword>
<dbReference type="EMBL" id="FYDG01000028">
    <property type="protein sequence ID" value="SNB83616.1"/>
    <property type="molecule type" value="Genomic_DNA"/>
</dbReference>
<evidence type="ECO:0000256" key="9">
    <source>
        <dbReference type="ARBA" id="ARBA00023237"/>
    </source>
</evidence>
<evidence type="ECO:0000259" key="13">
    <source>
        <dbReference type="Pfam" id="PF00593"/>
    </source>
</evidence>
<evidence type="ECO:0000256" key="8">
    <source>
        <dbReference type="ARBA" id="ARBA00023170"/>
    </source>
</evidence>
<keyword evidence="6 11" id="KW-0798">TonB box</keyword>
<name>A0A212SDC5_RHOAC</name>
<dbReference type="PANTHER" id="PTHR32552:SF82">
    <property type="entry name" value="FCUA PROTEIN"/>
    <property type="match status" value="1"/>
</dbReference>
<dbReference type="InterPro" id="IPR000531">
    <property type="entry name" value="Beta-barrel_TonB"/>
</dbReference>
<dbReference type="Gene3D" id="2.40.170.20">
    <property type="entry name" value="TonB-dependent receptor, beta-barrel domain"/>
    <property type="match status" value="1"/>
</dbReference>
<dbReference type="Proteomes" id="UP000198418">
    <property type="component" value="Unassembled WGS sequence"/>
</dbReference>
<keyword evidence="5 10" id="KW-0812">Transmembrane</keyword>
<dbReference type="SUPFAM" id="SSF56935">
    <property type="entry name" value="Porins"/>
    <property type="match status" value="1"/>
</dbReference>
<evidence type="ECO:0000256" key="3">
    <source>
        <dbReference type="ARBA" id="ARBA00022448"/>
    </source>
</evidence>
<evidence type="ECO:0000259" key="14">
    <source>
        <dbReference type="Pfam" id="PF07715"/>
    </source>
</evidence>
<evidence type="ECO:0000256" key="4">
    <source>
        <dbReference type="ARBA" id="ARBA00022452"/>
    </source>
</evidence>
<dbReference type="Gene3D" id="2.170.130.10">
    <property type="entry name" value="TonB-dependent receptor, plug domain"/>
    <property type="match status" value="1"/>
</dbReference>
<accession>A0A212SDC5</accession>
<evidence type="ECO:0000256" key="12">
    <source>
        <dbReference type="SAM" id="SignalP"/>
    </source>
</evidence>
<evidence type="ECO:0000256" key="2">
    <source>
        <dbReference type="ARBA" id="ARBA00009810"/>
    </source>
</evidence>
<dbReference type="InterPro" id="IPR010105">
    <property type="entry name" value="TonB_sidphr_rcpt"/>
</dbReference>
<evidence type="ECO:0000313" key="15">
    <source>
        <dbReference type="EMBL" id="SNB83616.1"/>
    </source>
</evidence>
<gene>
    <name evidence="15" type="ORF">SAMN06265338_1287</name>
</gene>
<proteinExistence type="inferred from homology"/>
<keyword evidence="8" id="KW-0675">Receptor</keyword>
<evidence type="ECO:0000256" key="6">
    <source>
        <dbReference type="ARBA" id="ARBA00023077"/>
    </source>
</evidence>
<keyword evidence="4 10" id="KW-1134">Transmembrane beta strand</keyword>
<dbReference type="InterPro" id="IPR012910">
    <property type="entry name" value="Plug_dom"/>
</dbReference>
<keyword evidence="12" id="KW-0732">Signal</keyword>
<comment type="similarity">
    <text evidence="2 10 11">Belongs to the TonB-dependent receptor family.</text>
</comment>
<evidence type="ECO:0000256" key="1">
    <source>
        <dbReference type="ARBA" id="ARBA00004571"/>
    </source>
</evidence>
<dbReference type="NCBIfam" id="TIGR01783">
    <property type="entry name" value="TonB-siderophor"/>
    <property type="match status" value="1"/>
</dbReference>
<feature type="domain" description="TonB-dependent receptor-like beta-barrel" evidence="13">
    <location>
        <begin position="285"/>
        <end position="697"/>
    </location>
</feature>
<dbReference type="PROSITE" id="PS52016">
    <property type="entry name" value="TONB_DEPENDENT_REC_3"/>
    <property type="match status" value="1"/>
</dbReference>
<keyword evidence="7 10" id="KW-0472">Membrane</keyword>
<dbReference type="InterPro" id="IPR036942">
    <property type="entry name" value="Beta-barrel_TonB_sf"/>
</dbReference>
<evidence type="ECO:0000256" key="10">
    <source>
        <dbReference type="PROSITE-ProRule" id="PRU01360"/>
    </source>
</evidence>
<comment type="subcellular location">
    <subcellularLocation>
        <location evidence="1 10">Cell outer membrane</location>
        <topology evidence="1 10">Multi-pass membrane protein</topology>
    </subcellularLocation>
</comment>
<keyword evidence="16" id="KW-1185">Reference proteome</keyword>
<dbReference type="GO" id="GO:0038023">
    <property type="term" value="F:signaling receptor activity"/>
    <property type="evidence" value="ECO:0007669"/>
    <property type="project" value="InterPro"/>
</dbReference>
<reference evidence="16" key="1">
    <citation type="submission" date="2017-06" db="EMBL/GenBank/DDBJ databases">
        <authorList>
            <person name="Varghese N."/>
            <person name="Submissions S."/>
        </authorList>
    </citation>
    <scope>NUCLEOTIDE SEQUENCE [LARGE SCALE GENOMIC DNA]</scope>
    <source>
        <strain evidence="16">DSM 137</strain>
    </source>
</reference>
<dbReference type="Pfam" id="PF07715">
    <property type="entry name" value="Plug"/>
    <property type="match status" value="1"/>
</dbReference>
<feature type="chain" id="PRO_5012645867" evidence="12">
    <location>
        <begin position="35"/>
        <end position="729"/>
    </location>
</feature>
<keyword evidence="9 10" id="KW-0998">Cell outer membrane</keyword>
<dbReference type="InterPro" id="IPR037066">
    <property type="entry name" value="Plug_dom_sf"/>
</dbReference>
<dbReference type="CDD" id="cd01347">
    <property type="entry name" value="ligand_gated_channel"/>
    <property type="match status" value="1"/>
</dbReference>